<dbReference type="AlphaFoldDB" id="A0A1J1IY74"/>
<evidence type="ECO:0000313" key="2">
    <source>
        <dbReference type="Proteomes" id="UP000183832"/>
    </source>
</evidence>
<name>A0A1J1IY74_9DIPT</name>
<sequence>MKIELYLNFQLRNFSMQSKLDLLLSFFKTSKLILTSLYAYVLNDIQHAQVKTAVQHLVQHNHKFYLLSYFMMLLNTWLQNAAEL</sequence>
<keyword evidence="2" id="KW-1185">Reference proteome</keyword>
<dbReference type="EMBL" id="CVRI01000064">
    <property type="protein sequence ID" value="CRL05165.1"/>
    <property type="molecule type" value="Genomic_DNA"/>
</dbReference>
<gene>
    <name evidence="1" type="ORF">CLUMA_CG018587</name>
</gene>
<organism evidence="1 2">
    <name type="scientific">Clunio marinus</name>
    <dbReference type="NCBI Taxonomy" id="568069"/>
    <lineage>
        <taxon>Eukaryota</taxon>
        <taxon>Metazoa</taxon>
        <taxon>Ecdysozoa</taxon>
        <taxon>Arthropoda</taxon>
        <taxon>Hexapoda</taxon>
        <taxon>Insecta</taxon>
        <taxon>Pterygota</taxon>
        <taxon>Neoptera</taxon>
        <taxon>Endopterygota</taxon>
        <taxon>Diptera</taxon>
        <taxon>Nematocera</taxon>
        <taxon>Chironomoidea</taxon>
        <taxon>Chironomidae</taxon>
        <taxon>Clunio</taxon>
    </lineage>
</organism>
<dbReference type="Proteomes" id="UP000183832">
    <property type="component" value="Unassembled WGS sequence"/>
</dbReference>
<evidence type="ECO:0000313" key="1">
    <source>
        <dbReference type="EMBL" id="CRL05165.1"/>
    </source>
</evidence>
<proteinExistence type="predicted"/>
<reference evidence="1 2" key="1">
    <citation type="submission" date="2015-04" db="EMBL/GenBank/DDBJ databases">
        <authorList>
            <person name="Syromyatnikov M.Y."/>
            <person name="Popov V.N."/>
        </authorList>
    </citation>
    <scope>NUCLEOTIDE SEQUENCE [LARGE SCALE GENOMIC DNA]</scope>
</reference>
<protein>
    <submittedName>
        <fullName evidence="1">CLUMA_CG018587, isoform A</fullName>
    </submittedName>
</protein>
<accession>A0A1J1IY74</accession>